<gene>
    <name evidence="1" type="ORF">J4Q44_G00100890</name>
</gene>
<name>A0AAN8LWT7_9TELE</name>
<accession>A0AAN8LWT7</accession>
<proteinExistence type="predicted"/>
<sequence length="240" mass="27409">MRRYELLSKCLTKRPRDIYRVEYAEPDGWLREPTPAAAFTPSDLSQEGWGREIWITVLWLQHPWSCYCYLKHNKGQDRGTDLKRKEEINRGNPLEASRGLVALCGVEQEVLPGECVLVCSMHSQCFSRSQSRESQPAAVVTQQDNSPHSFVVSSWLKPWIRLWPRQPLAFSPLSLAPSASMTTLLTVTTDTRMERDNVTESRTTLMVTSITITTTNETSFNATKRALRWAWCWCPLGSSL</sequence>
<protein>
    <submittedName>
        <fullName evidence="1">Uncharacterized protein</fullName>
    </submittedName>
</protein>
<evidence type="ECO:0000313" key="2">
    <source>
        <dbReference type="Proteomes" id="UP001356427"/>
    </source>
</evidence>
<comment type="caution">
    <text evidence="1">The sequence shown here is derived from an EMBL/GenBank/DDBJ whole genome shotgun (WGS) entry which is preliminary data.</text>
</comment>
<dbReference type="AlphaFoldDB" id="A0AAN8LWT7"/>
<keyword evidence="2" id="KW-1185">Reference proteome</keyword>
<reference evidence="1 2" key="1">
    <citation type="submission" date="2021-04" db="EMBL/GenBank/DDBJ databases">
        <authorList>
            <person name="De Guttry C."/>
            <person name="Zahm M."/>
            <person name="Klopp C."/>
            <person name="Cabau C."/>
            <person name="Louis A."/>
            <person name="Berthelot C."/>
            <person name="Parey E."/>
            <person name="Roest Crollius H."/>
            <person name="Montfort J."/>
            <person name="Robinson-Rechavi M."/>
            <person name="Bucao C."/>
            <person name="Bouchez O."/>
            <person name="Gislard M."/>
            <person name="Lluch J."/>
            <person name="Milhes M."/>
            <person name="Lampietro C."/>
            <person name="Lopez Roques C."/>
            <person name="Donnadieu C."/>
            <person name="Braasch I."/>
            <person name="Desvignes T."/>
            <person name="Postlethwait J."/>
            <person name="Bobe J."/>
            <person name="Wedekind C."/>
            <person name="Guiguen Y."/>
        </authorList>
    </citation>
    <scope>NUCLEOTIDE SEQUENCE [LARGE SCALE GENOMIC DNA]</scope>
    <source>
        <strain evidence="1">Cs_M1</strain>
        <tissue evidence="1">Blood</tissue>
    </source>
</reference>
<evidence type="ECO:0000313" key="1">
    <source>
        <dbReference type="EMBL" id="KAK6318878.1"/>
    </source>
</evidence>
<dbReference type="Proteomes" id="UP001356427">
    <property type="component" value="Unassembled WGS sequence"/>
</dbReference>
<organism evidence="1 2">
    <name type="scientific">Coregonus suidteri</name>
    <dbReference type="NCBI Taxonomy" id="861788"/>
    <lineage>
        <taxon>Eukaryota</taxon>
        <taxon>Metazoa</taxon>
        <taxon>Chordata</taxon>
        <taxon>Craniata</taxon>
        <taxon>Vertebrata</taxon>
        <taxon>Euteleostomi</taxon>
        <taxon>Actinopterygii</taxon>
        <taxon>Neopterygii</taxon>
        <taxon>Teleostei</taxon>
        <taxon>Protacanthopterygii</taxon>
        <taxon>Salmoniformes</taxon>
        <taxon>Salmonidae</taxon>
        <taxon>Coregoninae</taxon>
        <taxon>Coregonus</taxon>
    </lineage>
</organism>
<dbReference type="EMBL" id="JAGTTL010000008">
    <property type="protein sequence ID" value="KAK6318878.1"/>
    <property type="molecule type" value="Genomic_DNA"/>
</dbReference>